<evidence type="ECO:0000313" key="1">
    <source>
        <dbReference type="EMBL" id="WNL50151.1"/>
    </source>
</evidence>
<reference evidence="1" key="1">
    <citation type="submission" date="2023-07" db="EMBL/GenBank/DDBJ databases">
        <authorList>
            <person name="Xia Y."/>
        </authorList>
    </citation>
    <scope>NUCLEOTIDE SEQUENCE</scope>
    <source>
        <strain evidence="1">E</strain>
    </source>
</reference>
<proteinExistence type="predicted"/>
<organism evidence="1">
    <name type="scientific">Marseillevirus sp</name>
    <dbReference type="NCBI Taxonomy" id="2809551"/>
    <lineage>
        <taxon>Viruses</taxon>
        <taxon>Varidnaviria</taxon>
        <taxon>Bamfordvirae</taxon>
        <taxon>Nucleocytoviricota</taxon>
        <taxon>Megaviricetes</taxon>
        <taxon>Pimascovirales</taxon>
        <taxon>Pimascovirales incertae sedis</taxon>
        <taxon>Marseilleviridae</taxon>
        <taxon>Marseillevirus</taxon>
    </lineage>
</organism>
<name>A0AA96ESQ0_9VIRU</name>
<accession>A0AA96ESQ0</accession>
<gene>
    <name evidence="1" type="ORF">MarDSR_112</name>
</gene>
<protein>
    <submittedName>
        <fullName evidence="1">Uncharacterized protein</fullName>
    </submittedName>
</protein>
<dbReference type="EMBL" id="OR343189">
    <property type="protein sequence ID" value="WNL50151.1"/>
    <property type="molecule type" value="Genomic_DNA"/>
</dbReference>
<sequence>MDGTSTKHKNFCKSFCIMDNTYTKNIDFEIEDLQDSEKDYQVVFALEKTTGYYTFLEGTDIKHGPFKVTDKKGKRIICSKTETDTKTYQSLEETSGNYVNGELSGEVVIFRGRASFAGMWKFVSKEVVH</sequence>